<dbReference type="GO" id="GO:0016787">
    <property type="term" value="F:hydrolase activity"/>
    <property type="evidence" value="ECO:0007669"/>
    <property type="project" value="UniProtKB-KW"/>
</dbReference>
<dbReference type="InterPro" id="IPR001650">
    <property type="entry name" value="Helicase_C-like"/>
</dbReference>
<dbReference type="GO" id="GO:0046872">
    <property type="term" value="F:metal ion binding"/>
    <property type="evidence" value="ECO:0007669"/>
    <property type="project" value="UniProtKB-KW"/>
</dbReference>
<evidence type="ECO:0000313" key="15">
    <source>
        <dbReference type="EMBL" id="HIT50450.1"/>
    </source>
</evidence>
<dbReference type="GO" id="GO:0043138">
    <property type="term" value="F:3'-5' DNA helicase activity"/>
    <property type="evidence" value="ECO:0007669"/>
    <property type="project" value="UniProtKB-EC"/>
</dbReference>
<reference evidence="15" key="2">
    <citation type="journal article" date="2021" name="PeerJ">
        <title>Extensive microbial diversity within the chicken gut microbiome revealed by metagenomics and culture.</title>
        <authorList>
            <person name="Gilroy R."/>
            <person name="Ravi A."/>
            <person name="Getino M."/>
            <person name="Pursley I."/>
            <person name="Horton D.L."/>
            <person name="Alikhan N.F."/>
            <person name="Baker D."/>
            <person name="Gharbi K."/>
            <person name="Hall N."/>
            <person name="Watson M."/>
            <person name="Adriaenssens E.M."/>
            <person name="Foster-Nyarko E."/>
            <person name="Jarju S."/>
            <person name="Secka A."/>
            <person name="Antonio M."/>
            <person name="Oren A."/>
            <person name="Chaudhuri R.R."/>
            <person name="La Ragione R."/>
            <person name="Hildebrand F."/>
            <person name="Pallen M.J."/>
        </authorList>
    </citation>
    <scope>NUCLEOTIDE SEQUENCE</scope>
    <source>
        <strain evidence="15">ChiW17-6978</strain>
    </source>
</reference>
<keyword evidence="9" id="KW-0238">DNA-binding</keyword>
<keyword evidence="4" id="KW-0547">Nucleotide-binding</keyword>
<keyword evidence="10" id="KW-0413">Isomerase</keyword>
<dbReference type="PROSITE" id="PS00690">
    <property type="entry name" value="DEAH_ATP_HELICASE"/>
    <property type="match status" value="1"/>
</dbReference>
<dbReference type="CDD" id="cd17929">
    <property type="entry name" value="DEXHc_priA"/>
    <property type="match status" value="1"/>
</dbReference>
<dbReference type="GO" id="GO:0003677">
    <property type="term" value="F:DNA binding"/>
    <property type="evidence" value="ECO:0007669"/>
    <property type="project" value="UniProtKB-KW"/>
</dbReference>
<evidence type="ECO:0000259" key="13">
    <source>
        <dbReference type="PROSITE" id="PS51192"/>
    </source>
</evidence>
<dbReference type="SUPFAM" id="SSF52540">
    <property type="entry name" value="P-loop containing nucleoside triphosphate hydrolases"/>
    <property type="match status" value="1"/>
</dbReference>
<evidence type="ECO:0000256" key="10">
    <source>
        <dbReference type="ARBA" id="ARBA00023235"/>
    </source>
</evidence>
<dbReference type="CDD" id="cd18804">
    <property type="entry name" value="SF2_C_priA"/>
    <property type="match status" value="1"/>
</dbReference>
<dbReference type="InterPro" id="IPR002464">
    <property type="entry name" value="DNA/RNA_helicase_DEAH_CS"/>
</dbReference>
<proteinExistence type="inferred from homology"/>
<dbReference type="SMART" id="SM00490">
    <property type="entry name" value="HELICc"/>
    <property type="match status" value="1"/>
</dbReference>
<keyword evidence="2" id="KW-0235">DNA replication</keyword>
<dbReference type="PANTHER" id="PTHR30580:SF0">
    <property type="entry name" value="PRIMOSOMAL PROTEIN N"/>
    <property type="match status" value="1"/>
</dbReference>
<evidence type="ECO:0000256" key="12">
    <source>
        <dbReference type="ARBA" id="ARBA00048988"/>
    </source>
</evidence>
<evidence type="ECO:0000256" key="7">
    <source>
        <dbReference type="ARBA" id="ARBA00022833"/>
    </source>
</evidence>
<keyword evidence="1" id="KW-0639">Primosome</keyword>
<reference evidence="15" key="1">
    <citation type="submission" date="2020-10" db="EMBL/GenBank/DDBJ databases">
        <authorList>
            <person name="Gilroy R."/>
        </authorList>
    </citation>
    <scope>NUCLEOTIDE SEQUENCE</scope>
    <source>
        <strain evidence="15">ChiW17-6978</strain>
    </source>
</reference>
<dbReference type="EMBL" id="DVLF01000172">
    <property type="protein sequence ID" value="HIT50450.1"/>
    <property type="molecule type" value="Genomic_DNA"/>
</dbReference>
<dbReference type="InterPro" id="IPR014001">
    <property type="entry name" value="Helicase_ATP-bd"/>
</dbReference>
<dbReference type="GO" id="GO:0005524">
    <property type="term" value="F:ATP binding"/>
    <property type="evidence" value="ECO:0007669"/>
    <property type="project" value="UniProtKB-KW"/>
</dbReference>
<dbReference type="InterPro" id="IPR005259">
    <property type="entry name" value="PriA"/>
</dbReference>
<keyword evidence="3" id="KW-0479">Metal-binding</keyword>
<evidence type="ECO:0000256" key="2">
    <source>
        <dbReference type="ARBA" id="ARBA00022705"/>
    </source>
</evidence>
<dbReference type="GO" id="GO:0006270">
    <property type="term" value="P:DNA replication initiation"/>
    <property type="evidence" value="ECO:0007669"/>
    <property type="project" value="TreeGrafter"/>
</dbReference>
<evidence type="ECO:0000256" key="8">
    <source>
        <dbReference type="ARBA" id="ARBA00022840"/>
    </source>
</evidence>
<keyword evidence="8" id="KW-0067">ATP-binding</keyword>
<evidence type="ECO:0000256" key="5">
    <source>
        <dbReference type="ARBA" id="ARBA00022801"/>
    </source>
</evidence>
<dbReference type="PROSITE" id="PS51192">
    <property type="entry name" value="HELICASE_ATP_BIND_1"/>
    <property type="match status" value="1"/>
</dbReference>
<feature type="domain" description="Helicase ATP-binding" evidence="13">
    <location>
        <begin position="86"/>
        <end position="252"/>
    </location>
</feature>
<evidence type="ECO:0000256" key="11">
    <source>
        <dbReference type="ARBA" id="ARBA00034808"/>
    </source>
</evidence>
<evidence type="ECO:0000256" key="6">
    <source>
        <dbReference type="ARBA" id="ARBA00022806"/>
    </source>
</evidence>
<gene>
    <name evidence="15" type="primary">priA</name>
    <name evidence="15" type="ORF">IAD46_05425</name>
</gene>
<keyword evidence="7" id="KW-0862">Zinc</keyword>
<dbReference type="InterPro" id="IPR027417">
    <property type="entry name" value="P-loop_NTPase"/>
</dbReference>
<dbReference type="FunFam" id="3.40.50.300:FF:000489">
    <property type="entry name" value="Primosome assembly protein PriA"/>
    <property type="match status" value="1"/>
</dbReference>
<dbReference type="Pfam" id="PF18074">
    <property type="entry name" value="PriA_C"/>
    <property type="match status" value="1"/>
</dbReference>
<dbReference type="Gene3D" id="3.40.50.300">
    <property type="entry name" value="P-loop containing nucleotide triphosphate hydrolases"/>
    <property type="match status" value="2"/>
</dbReference>
<dbReference type="SMART" id="SM00487">
    <property type="entry name" value="DEXDc"/>
    <property type="match status" value="1"/>
</dbReference>
<evidence type="ECO:0000259" key="14">
    <source>
        <dbReference type="PROSITE" id="PS51194"/>
    </source>
</evidence>
<name>A0A9D1KIL3_9MOLU</name>
<dbReference type="PROSITE" id="PS51194">
    <property type="entry name" value="HELICASE_CTER"/>
    <property type="match status" value="1"/>
</dbReference>
<dbReference type="Proteomes" id="UP000886758">
    <property type="component" value="Unassembled WGS sequence"/>
</dbReference>
<comment type="catalytic activity">
    <reaction evidence="12">
        <text>ATP + H2O = ADP + phosphate + H(+)</text>
        <dbReference type="Rhea" id="RHEA:13065"/>
        <dbReference type="ChEBI" id="CHEBI:15377"/>
        <dbReference type="ChEBI" id="CHEBI:15378"/>
        <dbReference type="ChEBI" id="CHEBI:30616"/>
        <dbReference type="ChEBI" id="CHEBI:43474"/>
        <dbReference type="ChEBI" id="CHEBI:456216"/>
        <dbReference type="EC" id="5.6.2.4"/>
    </reaction>
</comment>
<dbReference type="InterPro" id="IPR041236">
    <property type="entry name" value="PriA_C"/>
</dbReference>
<accession>A0A9D1KIL3</accession>
<evidence type="ECO:0000256" key="3">
    <source>
        <dbReference type="ARBA" id="ARBA00022723"/>
    </source>
</evidence>
<dbReference type="AlphaFoldDB" id="A0A9D1KIL3"/>
<sequence>YVLDETKTLKSKQQQMILDYLLEIGEPVEMSLLVEESGFSKNAVMTLLQNNVLGCEEKEYLYEEETTVPKSSFPPFSAEQEAVYRELSFDQHRVYLLFGVTGSGKTEVYMKWIDDVLKKGKTALLLVPEIALTPQITKLFKARFQSDVAIMHSRLSVFEKYSAWKKIIDEQVKIVIGARSAVFAPLKNLGIIIIDEAHEKTYRQENSPRYDAKELAVKRGKTHACPVVFGSATPDIVDYYRAKKQEYTLLRLPHRIGNQPLPTCHIVSMTEELKQKNNSVFSSLLQEKLKTCYRKKEQAILFLNRRGYASFVMCRNCGKVLLCPHCDSSLTYHVGNVLKCHHCGYRQNNVSVCPSCGSDKIRYVGSGTQKVLEEIERLLPEATVLRVDLDTTKTKADYDAAFEQFHRHQADILVGTQMIAKGLDFLNVTLVGIVNADLALHYPSYDATATAFNLIEQVAGRCGRGKKEGEVIIQTYSPDHYVIQLSAKHDYEAFYQKEIAVRKWTHMPPFSKAYCIYLSSSDRQVAYQEAQHVLYTLKKQGGKCLILGPAEALPFKQADKYRYTVQIQTEDERVLDQLKEIYPLYQNNQAVDIKIVRM</sequence>
<dbReference type="Pfam" id="PF18319">
    <property type="entry name" value="Zn_ribbon_PriA"/>
    <property type="match status" value="1"/>
</dbReference>
<protein>
    <recommendedName>
        <fullName evidence="11">DNA 3'-5' helicase</fullName>
        <ecNumber evidence="11">5.6.2.4</ecNumber>
    </recommendedName>
</protein>
<comment type="caution">
    <text evidence="15">The sequence shown here is derived from an EMBL/GenBank/DDBJ whole genome shotgun (WGS) entry which is preliminary data.</text>
</comment>
<dbReference type="GO" id="GO:0006269">
    <property type="term" value="P:DNA replication, synthesis of primer"/>
    <property type="evidence" value="ECO:0007669"/>
    <property type="project" value="UniProtKB-KW"/>
</dbReference>
<dbReference type="PANTHER" id="PTHR30580">
    <property type="entry name" value="PRIMOSOMAL PROTEIN N"/>
    <property type="match status" value="1"/>
</dbReference>
<evidence type="ECO:0000256" key="1">
    <source>
        <dbReference type="ARBA" id="ARBA00022515"/>
    </source>
</evidence>
<evidence type="ECO:0000256" key="9">
    <source>
        <dbReference type="ARBA" id="ARBA00023125"/>
    </source>
</evidence>
<dbReference type="GO" id="GO:0006302">
    <property type="term" value="P:double-strand break repair"/>
    <property type="evidence" value="ECO:0007669"/>
    <property type="project" value="InterPro"/>
</dbReference>
<dbReference type="InterPro" id="IPR040498">
    <property type="entry name" value="PriA_CRR"/>
</dbReference>
<dbReference type="Pfam" id="PF00270">
    <property type="entry name" value="DEAD"/>
    <property type="match status" value="1"/>
</dbReference>
<dbReference type="NCBIfam" id="TIGR00595">
    <property type="entry name" value="priA"/>
    <property type="match status" value="1"/>
</dbReference>
<dbReference type="HAMAP" id="MF_00983">
    <property type="entry name" value="PriA"/>
    <property type="match status" value="1"/>
</dbReference>
<keyword evidence="6" id="KW-0347">Helicase</keyword>
<feature type="non-terminal residue" evidence="15">
    <location>
        <position position="1"/>
    </location>
</feature>
<organism evidence="15 16">
    <name type="scientific">Candidatus Pelethenecus faecipullorum</name>
    <dbReference type="NCBI Taxonomy" id="2840900"/>
    <lineage>
        <taxon>Bacteria</taxon>
        <taxon>Bacillati</taxon>
        <taxon>Mycoplasmatota</taxon>
        <taxon>Mollicutes</taxon>
        <taxon>Candidatus Pelethenecus</taxon>
    </lineage>
</organism>
<feature type="domain" description="Helicase C-terminal" evidence="14">
    <location>
        <begin position="345"/>
        <end position="505"/>
    </location>
</feature>
<evidence type="ECO:0000256" key="4">
    <source>
        <dbReference type="ARBA" id="ARBA00022741"/>
    </source>
</evidence>
<dbReference type="GO" id="GO:0006310">
    <property type="term" value="P:DNA recombination"/>
    <property type="evidence" value="ECO:0007669"/>
    <property type="project" value="InterPro"/>
</dbReference>
<dbReference type="GO" id="GO:1990077">
    <property type="term" value="C:primosome complex"/>
    <property type="evidence" value="ECO:0007669"/>
    <property type="project" value="UniProtKB-KW"/>
</dbReference>
<dbReference type="InterPro" id="IPR011545">
    <property type="entry name" value="DEAD/DEAH_box_helicase_dom"/>
</dbReference>
<dbReference type="Pfam" id="PF00271">
    <property type="entry name" value="Helicase_C"/>
    <property type="match status" value="1"/>
</dbReference>
<dbReference type="EC" id="5.6.2.4" evidence="11"/>
<keyword evidence="5" id="KW-0378">Hydrolase</keyword>
<evidence type="ECO:0000313" key="16">
    <source>
        <dbReference type="Proteomes" id="UP000886758"/>
    </source>
</evidence>